<comment type="caution">
    <text evidence="2">The sequence shown here is derived from an EMBL/GenBank/DDBJ whole genome shotgun (WGS) entry which is preliminary data.</text>
</comment>
<gene>
    <name evidence="2" type="ORF">HAX54_051306</name>
</gene>
<feature type="compositionally biased region" description="Polar residues" evidence="1">
    <location>
        <begin position="121"/>
        <end position="147"/>
    </location>
</feature>
<proteinExistence type="predicted"/>
<reference evidence="2 3" key="1">
    <citation type="journal article" date="2021" name="BMC Genomics">
        <title>Datura genome reveals duplications of psychoactive alkaloid biosynthetic genes and high mutation rate following tissue culture.</title>
        <authorList>
            <person name="Rajewski A."/>
            <person name="Carter-House D."/>
            <person name="Stajich J."/>
            <person name="Litt A."/>
        </authorList>
    </citation>
    <scope>NUCLEOTIDE SEQUENCE [LARGE SCALE GENOMIC DNA]</scope>
    <source>
        <strain evidence="2">AR-01</strain>
    </source>
</reference>
<feature type="region of interest" description="Disordered" evidence="1">
    <location>
        <begin position="1"/>
        <end position="25"/>
    </location>
</feature>
<evidence type="ECO:0000313" key="3">
    <source>
        <dbReference type="Proteomes" id="UP000823775"/>
    </source>
</evidence>
<dbReference type="EMBL" id="JACEIK010000911">
    <property type="protein sequence ID" value="MCD7463737.1"/>
    <property type="molecule type" value="Genomic_DNA"/>
</dbReference>
<evidence type="ECO:0000313" key="2">
    <source>
        <dbReference type="EMBL" id="MCD7463737.1"/>
    </source>
</evidence>
<sequence length="157" mass="16525">MESEKNNESSSKNAHSSGFSGVGESFRFNNDEKDYSIPVRHESSDDFVKGCDEKAVKIDEVLKMAIHQGPVDQSGIADVQEGCVKDVLCDGAPAGSSGAGRIAGETNNEYIGRSDMSATAVSSLQNAETPVNATSSKDLSNFGSKSGSWLPRASDIS</sequence>
<protein>
    <submittedName>
        <fullName evidence="2">Uncharacterized protein</fullName>
    </submittedName>
</protein>
<dbReference type="Proteomes" id="UP000823775">
    <property type="component" value="Unassembled WGS sequence"/>
</dbReference>
<organism evidence="2 3">
    <name type="scientific">Datura stramonium</name>
    <name type="common">Jimsonweed</name>
    <name type="synonym">Common thornapple</name>
    <dbReference type="NCBI Taxonomy" id="4076"/>
    <lineage>
        <taxon>Eukaryota</taxon>
        <taxon>Viridiplantae</taxon>
        <taxon>Streptophyta</taxon>
        <taxon>Embryophyta</taxon>
        <taxon>Tracheophyta</taxon>
        <taxon>Spermatophyta</taxon>
        <taxon>Magnoliopsida</taxon>
        <taxon>eudicotyledons</taxon>
        <taxon>Gunneridae</taxon>
        <taxon>Pentapetalae</taxon>
        <taxon>asterids</taxon>
        <taxon>lamiids</taxon>
        <taxon>Solanales</taxon>
        <taxon>Solanaceae</taxon>
        <taxon>Solanoideae</taxon>
        <taxon>Datureae</taxon>
        <taxon>Datura</taxon>
    </lineage>
</organism>
<accession>A0ABS8SXI5</accession>
<feature type="region of interest" description="Disordered" evidence="1">
    <location>
        <begin position="121"/>
        <end position="157"/>
    </location>
</feature>
<name>A0ABS8SXI5_DATST</name>
<evidence type="ECO:0000256" key="1">
    <source>
        <dbReference type="SAM" id="MobiDB-lite"/>
    </source>
</evidence>
<keyword evidence="3" id="KW-1185">Reference proteome</keyword>